<evidence type="ECO:0000259" key="1">
    <source>
        <dbReference type="Pfam" id="PF14594"/>
    </source>
</evidence>
<dbReference type="EMBL" id="BJNT01000026">
    <property type="protein sequence ID" value="GEC87439.1"/>
    <property type="molecule type" value="Genomic_DNA"/>
</dbReference>
<sequence length="556" mass="60920">MVRTLEHNPLTGVYDHAQTVLANAARSSLDRPVITVLDPEGEVRDILEGEDSGSAELLLNDAGDATIVLPVDHHLAGWSVFDLDVEQVFSVIIDYPDAGGHVPADETRWSGIVDNVKVSVSDDGDIQVTWELVHDWIFIKSLVCWSNPIAPASLQWPKSMILAGPSAWVIKNYLLANFRRLFDGLWTLPDNIFDPDQWASRFLIRSNIDKWPVIVLPGADLLHDTTPWCCLASRFALASDLIGPTLADGQLKLKVWRWMPGDPQPAPDHMHLYRPTVLVDVVEQSGAVNVTGTMLDGLLKRVKEVTNDGLDDIWSVLDPGRPGDDLVDRVTEDIPIWHSPIPATNTGAPAERLDLMPGSEINFTRPTAWALAQGGKSPDWMNSAAKLAANAALGWLGALIGNPGLGIGVFESQITDVALAFSSQTSPRRRAKMGRFGRPEHWVTSGSNGFSLSALQARRTGMLETAASAAHSVPIVDGQPYRYGRDFTLGSRGAFQFGTRYWINRIHAVKHSWSRTTDVEVDISLGADPARELPEARLLRSFESVGKILQALEVEA</sequence>
<reference evidence="2 3" key="1">
    <citation type="submission" date="2019-06" db="EMBL/GenBank/DDBJ databases">
        <title>Whole genome shotgun sequence of Corynebacterium variabile NBRC 15286.</title>
        <authorList>
            <person name="Hosoyama A."/>
            <person name="Uohara A."/>
            <person name="Ohji S."/>
            <person name="Ichikawa N."/>
        </authorList>
    </citation>
    <scope>NUCLEOTIDE SEQUENCE [LARGE SCALE GENOMIC DNA]</scope>
    <source>
        <strain evidence="2 3">NBRC 15286</strain>
    </source>
</reference>
<proteinExistence type="predicted"/>
<accession>A0A4Y4C6E8</accession>
<protein>
    <recommendedName>
        <fullName evidence="1">Gp28/Gp37-like domain-containing protein</fullName>
    </recommendedName>
</protein>
<feature type="domain" description="Gp28/Gp37-like" evidence="1">
    <location>
        <begin position="34"/>
        <end position="526"/>
    </location>
</feature>
<evidence type="ECO:0000313" key="2">
    <source>
        <dbReference type="EMBL" id="GEC87439.1"/>
    </source>
</evidence>
<gene>
    <name evidence="2" type="ORF">CVA01_27530</name>
</gene>
<dbReference type="Pfam" id="PF14594">
    <property type="entry name" value="Sipho_Gp37"/>
    <property type="match status" value="1"/>
</dbReference>
<organism evidence="2 3">
    <name type="scientific">Corynebacterium variabile</name>
    <dbReference type="NCBI Taxonomy" id="1727"/>
    <lineage>
        <taxon>Bacteria</taxon>
        <taxon>Bacillati</taxon>
        <taxon>Actinomycetota</taxon>
        <taxon>Actinomycetes</taxon>
        <taxon>Mycobacteriales</taxon>
        <taxon>Corynebacteriaceae</taxon>
        <taxon>Corynebacterium</taxon>
    </lineage>
</organism>
<comment type="caution">
    <text evidence="2">The sequence shown here is derived from an EMBL/GenBank/DDBJ whole genome shotgun (WGS) entry which is preliminary data.</text>
</comment>
<dbReference type="Proteomes" id="UP000319986">
    <property type="component" value="Unassembled WGS sequence"/>
</dbReference>
<name>A0A4Y4C6E8_9CORY</name>
<dbReference type="InterPro" id="IPR029432">
    <property type="entry name" value="Gp28/Gp37-like_dom"/>
</dbReference>
<dbReference type="AlphaFoldDB" id="A0A4Y4C6E8"/>
<evidence type="ECO:0000313" key="3">
    <source>
        <dbReference type="Proteomes" id="UP000319986"/>
    </source>
</evidence>